<dbReference type="AlphaFoldDB" id="A0A290WQ46"/>
<organism evidence="2 3">
    <name type="scientific">Janthinobacterium svalbardensis</name>
    <dbReference type="NCBI Taxonomy" id="368607"/>
    <lineage>
        <taxon>Bacteria</taxon>
        <taxon>Pseudomonadati</taxon>
        <taxon>Pseudomonadota</taxon>
        <taxon>Betaproteobacteria</taxon>
        <taxon>Burkholderiales</taxon>
        <taxon>Oxalobacteraceae</taxon>
        <taxon>Janthinobacterium</taxon>
    </lineage>
</organism>
<dbReference type="RefSeq" id="WP_096232453.1">
    <property type="nucleotide sequence ID" value="NZ_CP023422.1"/>
</dbReference>
<evidence type="ECO:0000259" key="1">
    <source>
        <dbReference type="Pfam" id="PF26115"/>
    </source>
</evidence>
<keyword evidence="3" id="KW-1185">Reference proteome</keyword>
<proteinExistence type="predicted"/>
<name>A0A290WQ46_9BURK</name>
<evidence type="ECO:0000313" key="3">
    <source>
        <dbReference type="Proteomes" id="UP000218437"/>
    </source>
</evidence>
<dbReference type="Proteomes" id="UP000218437">
    <property type="component" value="Chromosome"/>
</dbReference>
<accession>A0A290WQ46</accession>
<dbReference type="KEGG" id="jsv:CNX70_00035"/>
<gene>
    <name evidence="2" type="ORF">CNX70_00035</name>
</gene>
<evidence type="ECO:0000313" key="2">
    <source>
        <dbReference type="EMBL" id="ATD58758.1"/>
    </source>
</evidence>
<reference evidence="2 3" key="1">
    <citation type="submission" date="2017-09" db="EMBL/GenBank/DDBJ databases">
        <title>Complete genome sequence of Janthinobacterium svalbardensis PAMC 27463.</title>
        <authorList>
            <person name="Cho Y.-J."/>
            <person name="Cho A."/>
            <person name="Kim O.-S."/>
            <person name="Lee J.-I."/>
        </authorList>
    </citation>
    <scope>NUCLEOTIDE SEQUENCE [LARGE SCALE GENOMIC DNA]</scope>
    <source>
        <strain evidence="2 3">PAMC 27463</strain>
    </source>
</reference>
<protein>
    <recommendedName>
        <fullName evidence="1">GAPS4 PD-(D/E)XK nuclease domain-containing protein</fullName>
    </recommendedName>
</protein>
<sequence length="328" mass="37746">MAGETINKAKMAEKLSREIFAEFLWQRMGPTNLNWPCEDEATHKVKTHPSDVVFYYEEPYRQARTYVNCDLKSYGKGSITAGSIRSAIESLARAISCAEKSEEFRTNFLHDHISPEICGLLFVYNHDGEYDKDFNGLLTQIKNEKLDIPTKSKIVVFGPSDVYWLNNVHHEIAYMRGSASILPDREYCRYFYPHLVRRKNVQLEHAKACTLEMLTAPWIVLSYTDPKKQNRKGFVVFCRQRGTSVEEYLYLIDYLMHYQVLVDGTDVFIKTLDAHPSAAAHFGKAKDQYVDEYGGGTDIKDRLNSIQFSQINDVRTKFSELELGMDNG</sequence>
<feature type="domain" description="GAPS4 PD-(D/E)XK nuclease" evidence="1">
    <location>
        <begin position="3"/>
        <end position="151"/>
    </location>
</feature>
<dbReference type="InterPro" id="IPR058873">
    <property type="entry name" value="PDDEXK_GAPS4"/>
</dbReference>
<dbReference type="Pfam" id="PF26115">
    <property type="entry name" value="PDDEXK_GAPS4"/>
    <property type="match status" value="1"/>
</dbReference>
<dbReference type="EMBL" id="CP023422">
    <property type="protein sequence ID" value="ATD58758.1"/>
    <property type="molecule type" value="Genomic_DNA"/>
</dbReference>